<feature type="compositionally biased region" description="Polar residues" evidence="1">
    <location>
        <begin position="137"/>
        <end position="148"/>
    </location>
</feature>
<feature type="region of interest" description="Disordered" evidence="1">
    <location>
        <begin position="1"/>
        <end position="20"/>
    </location>
</feature>
<evidence type="ECO:0000256" key="1">
    <source>
        <dbReference type="SAM" id="MobiDB-lite"/>
    </source>
</evidence>
<feature type="region of interest" description="Disordered" evidence="1">
    <location>
        <begin position="36"/>
        <end position="178"/>
    </location>
</feature>
<sequence>MGLYRLAQASDREYGDPHKRNSTWCVETLRHFRHPSRWNRGAKGDSHQTETLDQTSGRRLRITGSPVISTNPIQIVKAKPSKPGESSKPQQCEQPADTKNPTNNAKSPRHTNSRQNARTTQPAKSHSRNTKTDRPNTRSFVHHTQSPAQDARSAARKTLLRESVQKGSHPAQKRNNRTLRSREHAVMVQCPRVKRTSHETASAPARKTPSCVGRESPVASTGRTFPQFPTHPCLTVDRRAPDANVEHRCPVSSPQPLRIRASHPFDARRCQLACSCVRCSWWLTALHRSCRRGLSL</sequence>
<dbReference type="EMBL" id="ANOH01000048">
    <property type="protein sequence ID" value="EMI58021.1"/>
    <property type="molecule type" value="Genomic_DNA"/>
</dbReference>
<dbReference type="AlphaFoldDB" id="M5UJJ4"/>
<evidence type="ECO:0000313" key="2">
    <source>
        <dbReference type="EMBL" id="EMI58021.1"/>
    </source>
</evidence>
<feature type="compositionally biased region" description="Basic and acidic residues" evidence="1">
    <location>
        <begin position="10"/>
        <end position="19"/>
    </location>
</feature>
<accession>M5UJJ4</accession>
<feature type="compositionally biased region" description="Polar residues" evidence="1">
    <location>
        <begin position="113"/>
        <end position="124"/>
    </location>
</feature>
<feature type="compositionally biased region" description="Polar residues" evidence="1">
    <location>
        <begin position="87"/>
        <end position="106"/>
    </location>
</feature>
<name>M5UJJ4_9BACT</name>
<gene>
    <name evidence="2" type="ORF">RSSM_00540</name>
</gene>
<feature type="region of interest" description="Disordered" evidence="1">
    <location>
        <begin position="192"/>
        <end position="224"/>
    </location>
</feature>
<proteinExistence type="predicted"/>
<keyword evidence="3" id="KW-1185">Reference proteome</keyword>
<evidence type="ECO:0000313" key="3">
    <source>
        <dbReference type="Proteomes" id="UP000011885"/>
    </source>
</evidence>
<dbReference type="Proteomes" id="UP000011885">
    <property type="component" value="Unassembled WGS sequence"/>
</dbReference>
<protein>
    <submittedName>
        <fullName evidence="2">Uncharacterized protein</fullName>
    </submittedName>
</protein>
<comment type="caution">
    <text evidence="2">The sequence shown here is derived from an EMBL/GenBank/DDBJ whole genome shotgun (WGS) entry which is preliminary data.</text>
</comment>
<organism evidence="2 3">
    <name type="scientific">Rhodopirellula sallentina SM41</name>
    <dbReference type="NCBI Taxonomy" id="1263870"/>
    <lineage>
        <taxon>Bacteria</taxon>
        <taxon>Pseudomonadati</taxon>
        <taxon>Planctomycetota</taxon>
        <taxon>Planctomycetia</taxon>
        <taxon>Pirellulales</taxon>
        <taxon>Pirellulaceae</taxon>
        <taxon>Rhodopirellula</taxon>
    </lineage>
</organism>
<reference evidence="2 3" key="1">
    <citation type="journal article" date="2013" name="Mar. Genomics">
        <title>Expression of sulfatases in Rhodopirellula baltica and the diversity of sulfatases in the genus Rhodopirellula.</title>
        <authorList>
            <person name="Wegner C.E."/>
            <person name="Richter-Heitmann T."/>
            <person name="Klindworth A."/>
            <person name="Klockow C."/>
            <person name="Richter M."/>
            <person name="Achstetter T."/>
            <person name="Glockner F.O."/>
            <person name="Harder J."/>
        </authorList>
    </citation>
    <scope>NUCLEOTIDE SEQUENCE [LARGE SCALE GENOMIC DNA]</scope>
    <source>
        <strain evidence="2 3">SM41</strain>
    </source>
</reference>